<organism evidence="2 3">
    <name type="scientific">Achlya hypogyna</name>
    <name type="common">Oomycete</name>
    <name type="synonym">Protoachlya hypogyna</name>
    <dbReference type="NCBI Taxonomy" id="1202772"/>
    <lineage>
        <taxon>Eukaryota</taxon>
        <taxon>Sar</taxon>
        <taxon>Stramenopiles</taxon>
        <taxon>Oomycota</taxon>
        <taxon>Saprolegniomycetes</taxon>
        <taxon>Saprolegniales</taxon>
        <taxon>Achlyaceae</taxon>
        <taxon>Achlya</taxon>
    </lineage>
</organism>
<accession>A0A1V9YF20</accession>
<proteinExistence type="predicted"/>
<feature type="region of interest" description="Disordered" evidence="1">
    <location>
        <begin position="1"/>
        <end position="40"/>
    </location>
</feature>
<evidence type="ECO:0000256" key="1">
    <source>
        <dbReference type="SAM" id="MobiDB-lite"/>
    </source>
</evidence>
<protein>
    <submittedName>
        <fullName evidence="2">Uncharacterized protein</fullName>
    </submittedName>
</protein>
<feature type="compositionally biased region" description="Polar residues" evidence="1">
    <location>
        <begin position="12"/>
        <end position="31"/>
    </location>
</feature>
<gene>
    <name evidence="2" type="ORF">ACHHYP_13546</name>
</gene>
<sequence length="199" mass="21628">MSSGAPSPDRNAGNTSDGAPSPSRDTANIDPTNAKLPVLPKGHVPLQASFKLPSPDKTIRSSFHEGVAKWFKKKETSIDRVNLQLHESHERTMLRKRKSSSALLLAENEQLPNISVSADQLPIANVVCERCHGFLKHEFVASLPVPWSEVLLPSGRIGFQNVATKALQESPPQHPQAFWCSNTMAPQLLCAAAVKGMAH</sequence>
<dbReference type="EMBL" id="JNBR01001915">
    <property type="protein sequence ID" value="OQR84299.1"/>
    <property type="molecule type" value="Genomic_DNA"/>
</dbReference>
<dbReference type="OrthoDB" id="10648425at2759"/>
<reference evidence="2 3" key="1">
    <citation type="journal article" date="2014" name="Genome Biol. Evol.">
        <title>The secreted proteins of Achlya hypogyna and Thraustotheca clavata identify the ancestral oomycete secretome and reveal gene acquisitions by horizontal gene transfer.</title>
        <authorList>
            <person name="Misner I."/>
            <person name="Blouin N."/>
            <person name="Leonard G."/>
            <person name="Richards T.A."/>
            <person name="Lane C.E."/>
        </authorList>
    </citation>
    <scope>NUCLEOTIDE SEQUENCE [LARGE SCALE GENOMIC DNA]</scope>
    <source>
        <strain evidence="2 3">ATCC 48635</strain>
    </source>
</reference>
<keyword evidence="3" id="KW-1185">Reference proteome</keyword>
<comment type="caution">
    <text evidence="2">The sequence shown here is derived from an EMBL/GenBank/DDBJ whole genome shotgun (WGS) entry which is preliminary data.</text>
</comment>
<dbReference type="Proteomes" id="UP000243579">
    <property type="component" value="Unassembled WGS sequence"/>
</dbReference>
<evidence type="ECO:0000313" key="2">
    <source>
        <dbReference type="EMBL" id="OQR84299.1"/>
    </source>
</evidence>
<name>A0A1V9YF20_ACHHY</name>
<dbReference type="AlphaFoldDB" id="A0A1V9YF20"/>
<evidence type="ECO:0000313" key="3">
    <source>
        <dbReference type="Proteomes" id="UP000243579"/>
    </source>
</evidence>